<evidence type="ECO:0000313" key="7">
    <source>
        <dbReference type="EMBL" id="SED43994.1"/>
    </source>
</evidence>
<dbReference type="InterPro" id="IPR012951">
    <property type="entry name" value="BBE"/>
</dbReference>
<dbReference type="GO" id="GO:0071949">
    <property type="term" value="F:FAD binding"/>
    <property type="evidence" value="ECO:0007669"/>
    <property type="project" value="InterPro"/>
</dbReference>
<dbReference type="InterPro" id="IPR016166">
    <property type="entry name" value="FAD-bd_PCMH"/>
</dbReference>
<dbReference type="Gene3D" id="3.30.465.10">
    <property type="match status" value="1"/>
</dbReference>
<dbReference type="Gene3D" id="3.30.43.10">
    <property type="entry name" value="Uridine Diphospho-n-acetylenolpyruvylglucosamine Reductase, domain 2"/>
    <property type="match status" value="1"/>
</dbReference>
<dbReference type="RefSeq" id="WP_092119902.1">
    <property type="nucleotide sequence ID" value="NZ_FNTH01000001.1"/>
</dbReference>
<evidence type="ECO:0000256" key="1">
    <source>
        <dbReference type="ARBA" id="ARBA00001974"/>
    </source>
</evidence>
<comment type="cofactor">
    <cofactor evidence="1">
        <name>FAD</name>
        <dbReference type="ChEBI" id="CHEBI:57692"/>
    </cofactor>
</comment>
<keyword evidence="4" id="KW-0274">FAD</keyword>
<dbReference type="Gene3D" id="3.40.462.20">
    <property type="match status" value="1"/>
</dbReference>
<dbReference type="AlphaFoldDB" id="A0A1H5AQN2"/>
<dbReference type="InterPro" id="IPR016169">
    <property type="entry name" value="FAD-bd_PCMH_sub2"/>
</dbReference>
<dbReference type="GO" id="GO:0016491">
    <property type="term" value="F:oxidoreductase activity"/>
    <property type="evidence" value="ECO:0007669"/>
    <property type="project" value="UniProtKB-KW"/>
</dbReference>
<organism evidence="7 8">
    <name type="scientific">Bradyrhizobium erythrophlei</name>
    <dbReference type="NCBI Taxonomy" id="1437360"/>
    <lineage>
        <taxon>Bacteria</taxon>
        <taxon>Pseudomonadati</taxon>
        <taxon>Pseudomonadota</taxon>
        <taxon>Alphaproteobacteria</taxon>
        <taxon>Hyphomicrobiales</taxon>
        <taxon>Nitrobacteraceae</taxon>
        <taxon>Bradyrhizobium</taxon>
    </lineage>
</organism>
<evidence type="ECO:0000256" key="2">
    <source>
        <dbReference type="ARBA" id="ARBA00005466"/>
    </source>
</evidence>
<evidence type="ECO:0000256" key="4">
    <source>
        <dbReference type="ARBA" id="ARBA00022827"/>
    </source>
</evidence>
<dbReference type="InterPro" id="IPR006094">
    <property type="entry name" value="Oxid_FAD_bind_N"/>
</dbReference>
<dbReference type="Pfam" id="PF01565">
    <property type="entry name" value="FAD_binding_4"/>
    <property type="match status" value="1"/>
</dbReference>
<reference evidence="7 8" key="1">
    <citation type="submission" date="2016-10" db="EMBL/GenBank/DDBJ databases">
        <authorList>
            <person name="de Groot N.N."/>
        </authorList>
    </citation>
    <scope>NUCLEOTIDE SEQUENCE [LARGE SCALE GENOMIC DNA]</scope>
    <source>
        <strain evidence="7 8">MT12</strain>
    </source>
</reference>
<dbReference type="InterPro" id="IPR016167">
    <property type="entry name" value="FAD-bd_PCMH_sub1"/>
</dbReference>
<dbReference type="PANTHER" id="PTHR42973">
    <property type="entry name" value="BINDING OXIDOREDUCTASE, PUTATIVE (AFU_ORTHOLOGUE AFUA_1G17690)-RELATED"/>
    <property type="match status" value="1"/>
</dbReference>
<keyword evidence="3" id="KW-0285">Flavoprotein</keyword>
<dbReference type="InterPro" id="IPR036318">
    <property type="entry name" value="FAD-bd_PCMH-like_sf"/>
</dbReference>
<evidence type="ECO:0000256" key="3">
    <source>
        <dbReference type="ARBA" id="ARBA00022630"/>
    </source>
</evidence>
<dbReference type="EMBL" id="FNTH01000001">
    <property type="protein sequence ID" value="SED43994.1"/>
    <property type="molecule type" value="Genomic_DNA"/>
</dbReference>
<dbReference type="Proteomes" id="UP000198992">
    <property type="component" value="Unassembled WGS sequence"/>
</dbReference>
<proteinExistence type="inferred from homology"/>
<dbReference type="PROSITE" id="PS51387">
    <property type="entry name" value="FAD_PCMH"/>
    <property type="match status" value="1"/>
</dbReference>
<evidence type="ECO:0000313" key="8">
    <source>
        <dbReference type="Proteomes" id="UP000198992"/>
    </source>
</evidence>
<dbReference type="OrthoDB" id="9775082at2"/>
<keyword evidence="5" id="KW-0560">Oxidoreductase</keyword>
<accession>A0A1H5AQN2</accession>
<evidence type="ECO:0000259" key="6">
    <source>
        <dbReference type="PROSITE" id="PS51387"/>
    </source>
</evidence>
<name>A0A1H5AQN2_9BRAD</name>
<sequence length="489" mass="51658">MEHPLRVDEFLPSDAPVPAADAEIAAPPAEGVAPLPPLPNLPVTDVEFLRPQDAHYADYLPAASKRKQLAPALRAVCKTEHAVAVMVDWVRSNGLSFAVRCGGHSYEGLSQSSGVAIDVRGLKQIVVDKASNLVTAGSGVSLYELYSALAAQGLALQAGSCPTVGISGHLTGGGHGLLARSHGLTCDGLLQANVVDTQARVLQANATSEPDLWWACRGGGGGSFGIATEFRIEVFPLKTTRVFGVSWKLSQAHAAQLFAAWQDWAPNAPSNITSIMKVGPAGHGLITMRCIGQSVGGESELRSELRRLTAVRPPSSALSVQSLAFLDAVKHFAGPLAYESVLMKAKSDYVLTPLASDGIEAMMAAVAPIVSGGIVLLCDSYGGRIADVAADATAFPRRAGTQYCIQYFSSWSRSADTAAHLADVARVYAAMRPFMPGASYVNYCDLDLDDYASAYWGDNLARLVAVKQQYDPDDLFHHAQSVPLSVPTA</sequence>
<protein>
    <submittedName>
        <fullName evidence="7">FAD/FMN-containing dehydrogenase</fullName>
    </submittedName>
</protein>
<gene>
    <name evidence="7" type="ORF">SAMN05444164_4753</name>
</gene>
<feature type="domain" description="FAD-binding PCMH-type" evidence="6">
    <location>
        <begin position="67"/>
        <end position="237"/>
    </location>
</feature>
<dbReference type="SUPFAM" id="SSF56176">
    <property type="entry name" value="FAD-binding/transporter-associated domain-like"/>
    <property type="match status" value="1"/>
</dbReference>
<dbReference type="Pfam" id="PF08031">
    <property type="entry name" value="BBE"/>
    <property type="match status" value="1"/>
</dbReference>
<comment type="similarity">
    <text evidence="2">Belongs to the oxygen-dependent FAD-linked oxidoreductase family.</text>
</comment>
<evidence type="ECO:0000256" key="5">
    <source>
        <dbReference type="ARBA" id="ARBA00023002"/>
    </source>
</evidence>
<dbReference type="InterPro" id="IPR050416">
    <property type="entry name" value="FAD-linked_Oxidoreductase"/>
</dbReference>
<dbReference type="PANTHER" id="PTHR42973:SF39">
    <property type="entry name" value="FAD-BINDING PCMH-TYPE DOMAIN-CONTAINING PROTEIN"/>
    <property type="match status" value="1"/>
</dbReference>